<accession>A0A0A9WY36</accession>
<feature type="non-terminal residue" evidence="2">
    <location>
        <position position="150"/>
    </location>
</feature>
<evidence type="ECO:0000313" key="2">
    <source>
        <dbReference type="EMBL" id="JAG11443.1"/>
    </source>
</evidence>
<dbReference type="AlphaFoldDB" id="A0A0A9WY36"/>
<dbReference type="EMBL" id="GBHO01032161">
    <property type="protein sequence ID" value="JAG11443.1"/>
    <property type="molecule type" value="Transcribed_RNA"/>
</dbReference>
<evidence type="ECO:0000259" key="1">
    <source>
        <dbReference type="Pfam" id="PF13843"/>
    </source>
</evidence>
<dbReference type="PANTHER" id="PTHR46599">
    <property type="entry name" value="PIGGYBAC TRANSPOSABLE ELEMENT-DERIVED PROTEIN 4"/>
    <property type="match status" value="1"/>
</dbReference>
<sequence>NKPWEEDVKTKLFSEIQGCADEAKRCKTPVEAWSLFFTNNMLQQIVDCTNVIINITRPNYAQEKYANPTNVAEIKAVIGLMYIIGALRAAHLNTSWLWATDGTGIEIFSCLMSQRRFVFLLRCLRFSNEFTSQEPLAEFRPILSKFVSNC</sequence>
<organism evidence="2">
    <name type="scientific">Lygus hesperus</name>
    <name type="common">Western plant bug</name>
    <dbReference type="NCBI Taxonomy" id="30085"/>
    <lineage>
        <taxon>Eukaryota</taxon>
        <taxon>Metazoa</taxon>
        <taxon>Ecdysozoa</taxon>
        <taxon>Arthropoda</taxon>
        <taxon>Hexapoda</taxon>
        <taxon>Insecta</taxon>
        <taxon>Pterygota</taxon>
        <taxon>Neoptera</taxon>
        <taxon>Paraneoptera</taxon>
        <taxon>Hemiptera</taxon>
        <taxon>Heteroptera</taxon>
        <taxon>Panheteroptera</taxon>
        <taxon>Cimicomorpha</taxon>
        <taxon>Miridae</taxon>
        <taxon>Mirini</taxon>
        <taxon>Lygus</taxon>
    </lineage>
</organism>
<dbReference type="Pfam" id="PF13843">
    <property type="entry name" value="DDE_Tnp_1_7"/>
    <property type="match status" value="1"/>
</dbReference>
<name>A0A0A9WY36_LYGHE</name>
<feature type="domain" description="PiggyBac transposable element-derived protein" evidence="1">
    <location>
        <begin position="28"/>
        <end position="150"/>
    </location>
</feature>
<proteinExistence type="predicted"/>
<dbReference type="PANTHER" id="PTHR46599:SF3">
    <property type="entry name" value="PIGGYBAC TRANSPOSABLE ELEMENT-DERIVED PROTEIN 4"/>
    <property type="match status" value="1"/>
</dbReference>
<reference evidence="2" key="2">
    <citation type="submission" date="2014-07" db="EMBL/GenBank/DDBJ databases">
        <authorList>
            <person name="Hull J."/>
        </authorList>
    </citation>
    <scope>NUCLEOTIDE SEQUENCE</scope>
</reference>
<feature type="non-terminal residue" evidence="2">
    <location>
        <position position="1"/>
    </location>
</feature>
<gene>
    <name evidence="2" type="primary">PGBD1_3</name>
    <name evidence="2" type="ORF">CM83_603</name>
</gene>
<reference evidence="2" key="1">
    <citation type="journal article" date="2014" name="PLoS ONE">
        <title>Transcriptome-Based Identification of ABC Transporters in the Western Tarnished Plant Bug Lygus hesperus.</title>
        <authorList>
            <person name="Hull J.J."/>
            <person name="Chaney K."/>
            <person name="Geib S.M."/>
            <person name="Fabrick J.A."/>
            <person name="Brent C.S."/>
            <person name="Walsh D."/>
            <person name="Lavine L.C."/>
        </authorList>
    </citation>
    <scope>NUCLEOTIDE SEQUENCE</scope>
</reference>
<protein>
    <submittedName>
        <fullName evidence="2">PiggyBac transposable element-derived protein 1</fullName>
    </submittedName>
</protein>
<dbReference type="InterPro" id="IPR029526">
    <property type="entry name" value="PGBD"/>
</dbReference>